<dbReference type="Gene3D" id="3.10.520.10">
    <property type="entry name" value="ApbE-like domains"/>
    <property type="match status" value="1"/>
</dbReference>
<comment type="similarity">
    <text evidence="10 12">Belongs to the ApbE family.</text>
</comment>
<dbReference type="PROSITE" id="PS51257">
    <property type="entry name" value="PROKAR_LIPOPROTEIN"/>
    <property type="match status" value="1"/>
</dbReference>
<evidence type="ECO:0000313" key="13">
    <source>
        <dbReference type="EMBL" id="CUO53752.1"/>
    </source>
</evidence>
<feature type="binding site" evidence="11">
    <location>
        <position position="301"/>
    </location>
    <ligand>
        <name>Mg(2+)</name>
        <dbReference type="ChEBI" id="CHEBI:18420"/>
    </ligand>
</feature>
<evidence type="ECO:0000256" key="11">
    <source>
        <dbReference type="PIRSR" id="PIRSR006268-2"/>
    </source>
</evidence>
<gene>
    <name evidence="13" type="primary">apbE</name>
    <name evidence="13" type="ORF">ERS852471_01751</name>
</gene>
<accession>A0A174FTY3</accession>
<dbReference type="PIRSF" id="PIRSF006268">
    <property type="entry name" value="ApbE"/>
    <property type="match status" value="1"/>
</dbReference>
<keyword evidence="12" id="KW-0472">Membrane</keyword>
<name>A0A174FTY3_9CLOT</name>
<evidence type="ECO:0000256" key="1">
    <source>
        <dbReference type="ARBA" id="ARBA00011955"/>
    </source>
</evidence>
<comment type="subcellular location">
    <subcellularLocation>
        <location evidence="12">Cell inner membrane</location>
        <topology evidence="12">Lipid-anchor</topology>
        <orientation evidence="12">Periplasmic side</orientation>
    </subcellularLocation>
</comment>
<evidence type="ECO:0000256" key="10">
    <source>
        <dbReference type="PIRNR" id="PIRNR006268"/>
    </source>
</evidence>
<evidence type="ECO:0000256" key="5">
    <source>
        <dbReference type="ARBA" id="ARBA00022723"/>
    </source>
</evidence>
<dbReference type="PANTHER" id="PTHR30040">
    <property type="entry name" value="THIAMINE BIOSYNTHESIS LIPOPROTEIN APBE"/>
    <property type="match status" value="1"/>
</dbReference>
<evidence type="ECO:0000256" key="9">
    <source>
        <dbReference type="ARBA" id="ARBA00048540"/>
    </source>
</evidence>
<protein>
    <recommendedName>
        <fullName evidence="2 10">FAD:protein FMN transferase</fullName>
        <ecNumber evidence="1 10">2.7.1.180</ecNumber>
    </recommendedName>
    <alternativeName>
        <fullName evidence="8 10">Flavin transferase</fullName>
    </alternativeName>
</protein>
<evidence type="ECO:0000256" key="6">
    <source>
        <dbReference type="ARBA" id="ARBA00022827"/>
    </source>
</evidence>
<dbReference type="Proteomes" id="UP000095594">
    <property type="component" value="Unassembled WGS sequence"/>
</dbReference>
<keyword evidence="12" id="KW-0732">Signal</keyword>
<feature type="signal peptide" evidence="12">
    <location>
        <begin position="1"/>
        <end position="24"/>
    </location>
</feature>
<dbReference type="GO" id="GO:0005886">
    <property type="term" value="C:plasma membrane"/>
    <property type="evidence" value="ECO:0007669"/>
    <property type="project" value="UniProtKB-SubCell"/>
</dbReference>
<keyword evidence="12 13" id="KW-0449">Lipoprotein</keyword>
<evidence type="ECO:0000256" key="2">
    <source>
        <dbReference type="ARBA" id="ARBA00016337"/>
    </source>
</evidence>
<reference evidence="13 14" key="1">
    <citation type="submission" date="2015-09" db="EMBL/GenBank/DDBJ databases">
        <authorList>
            <consortium name="Pathogen Informatics"/>
        </authorList>
    </citation>
    <scope>NUCLEOTIDE SEQUENCE [LARGE SCALE GENOMIC DNA]</scope>
    <source>
        <strain evidence="13 14">2789STDY5834856</strain>
    </source>
</reference>
<proteinExistence type="inferred from homology"/>
<keyword evidence="12" id="KW-0997">Cell inner membrane</keyword>
<evidence type="ECO:0000313" key="14">
    <source>
        <dbReference type="Proteomes" id="UP000095594"/>
    </source>
</evidence>
<dbReference type="OrthoDB" id="9778595at2"/>
<feature type="binding site" evidence="11">
    <location>
        <position position="183"/>
    </location>
    <ligand>
        <name>Mg(2+)</name>
        <dbReference type="ChEBI" id="CHEBI:18420"/>
    </ligand>
</feature>
<dbReference type="PANTHER" id="PTHR30040:SF2">
    <property type="entry name" value="FAD:PROTEIN FMN TRANSFERASE"/>
    <property type="match status" value="1"/>
</dbReference>
<dbReference type="RefSeq" id="WP_055265703.1">
    <property type="nucleotide sequence ID" value="NZ_CABIXQ010000010.1"/>
</dbReference>
<evidence type="ECO:0000256" key="12">
    <source>
        <dbReference type="RuleBase" id="RU363002"/>
    </source>
</evidence>
<dbReference type="AlphaFoldDB" id="A0A174FTY3"/>
<keyword evidence="6 10" id="KW-0274">FAD</keyword>
<evidence type="ECO:0000256" key="7">
    <source>
        <dbReference type="ARBA" id="ARBA00022842"/>
    </source>
</evidence>
<sequence length="353" mass="38866">MFKFKKYSKSLLCLSLVFMLVGCGQNTKKNEQTTQQEPIKRTEMLMGTVISVTLYDSTDETILDKVFDKVKNLEETLSINEAGTEVDKINENAGIEPVKVSDDTMEVVKEGLYYSDLSHGKFDITIGPLVKLWNIPDRPTEDIPTQDEIDAVLPLTNYKDVVVDENNKTVFLTRPGMMLDLGGIAKGYTADVISKMLTNEGVKSAIIDLGGNIFAHGEKVSGDAWKIGIQNPFSTRGEIVGAISTKNKSIVTSGVYERYIEVNGVKYHHILNPETGYPYENNIAGITIISDKSTTGDALSTSVFALGVDEGIKFVEGLDGVDAIFVTKDNGIYLTSGIKDNFELRNDNFKVMN</sequence>
<feature type="chain" id="PRO_5039747659" description="FAD:protein FMN transferase" evidence="12">
    <location>
        <begin position="25"/>
        <end position="353"/>
    </location>
</feature>
<keyword evidence="5 10" id="KW-0479">Metal-binding</keyword>
<evidence type="ECO:0000256" key="4">
    <source>
        <dbReference type="ARBA" id="ARBA00022679"/>
    </source>
</evidence>
<keyword evidence="4 10" id="KW-0808">Transferase</keyword>
<comment type="cofactor">
    <cofactor evidence="11">
        <name>Mg(2+)</name>
        <dbReference type="ChEBI" id="CHEBI:18420"/>
    </cofactor>
    <cofactor evidence="11">
        <name>Mn(2+)</name>
        <dbReference type="ChEBI" id="CHEBI:29035"/>
    </cofactor>
    <text evidence="11">Magnesium. Can also use manganese.</text>
</comment>
<evidence type="ECO:0000256" key="3">
    <source>
        <dbReference type="ARBA" id="ARBA00022630"/>
    </source>
</evidence>
<comment type="catalytic activity">
    <reaction evidence="9 10 12">
        <text>L-threonyl-[protein] + FAD = FMN-L-threonyl-[protein] + AMP + H(+)</text>
        <dbReference type="Rhea" id="RHEA:36847"/>
        <dbReference type="Rhea" id="RHEA-COMP:11060"/>
        <dbReference type="Rhea" id="RHEA-COMP:11061"/>
        <dbReference type="ChEBI" id="CHEBI:15378"/>
        <dbReference type="ChEBI" id="CHEBI:30013"/>
        <dbReference type="ChEBI" id="CHEBI:57692"/>
        <dbReference type="ChEBI" id="CHEBI:74257"/>
        <dbReference type="ChEBI" id="CHEBI:456215"/>
        <dbReference type="EC" id="2.7.1.180"/>
    </reaction>
</comment>
<dbReference type="EC" id="2.7.1.180" evidence="1 10"/>
<dbReference type="InterPro" id="IPR003374">
    <property type="entry name" value="ApbE-like_sf"/>
</dbReference>
<keyword evidence="3 10" id="KW-0285">Flavoprotein</keyword>
<dbReference type="GO" id="GO:0016740">
    <property type="term" value="F:transferase activity"/>
    <property type="evidence" value="ECO:0007669"/>
    <property type="project" value="UniProtKB-UniRule"/>
</dbReference>
<feature type="binding site" evidence="11">
    <location>
        <position position="297"/>
    </location>
    <ligand>
        <name>Mg(2+)</name>
        <dbReference type="ChEBI" id="CHEBI:18420"/>
    </ligand>
</feature>
<dbReference type="InterPro" id="IPR024932">
    <property type="entry name" value="ApbE"/>
</dbReference>
<dbReference type="GO" id="GO:0046872">
    <property type="term" value="F:metal ion binding"/>
    <property type="evidence" value="ECO:0007669"/>
    <property type="project" value="UniProtKB-UniRule"/>
</dbReference>
<dbReference type="Pfam" id="PF02424">
    <property type="entry name" value="ApbE"/>
    <property type="match status" value="1"/>
</dbReference>
<dbReference type="EMBL" id="CYZX01000010">
    <property type="protein sequence ID" value="CUO53752.1"/>
    <property type="molecule type" value="Genomic_DNA"/>
</dbReference>
<keyword evidence="12" id="KW-1003">Cell membrane</keyword>
<evidence type="ECO:0000256" key="8">
    <source>
        <dbReference type="ARBA" id="ARBA00031306"/>
    </source>
</evidence>
<dbReference type="SUPFAM" id="SSF143631">
    <property type="entry name" value="ApbE-like"/>
    <property type="match status" value="1"/>
</dbReference>
<organism evidence="13 14">
    <name type="scientific">Clostridium disporicum</name>
    <dbReference type="NCBI Taxonomy" id="84024"/>
    <lineage>
        <taxon>Bacteria</taxon>
        <taxon>Bacillati</taxon>
        <taxon>Bacillota</taxon>
        <taxon>Clostridia</taxon>
        <taxon>Eubacteriales</taxon>
        <taxon>Clostridiaceae</taxon>
        <taxon>Clostridium</taxon>
    </lineage>
</organism>
<comment type="function">
    <text evidence="12">Flavin transferase that catalyzes the transfer of the FMN moiety of FAD and its covalent binding to the hydroxyl group of a threonine residue in a target flavoprotein.</text>
</comment>
<keyword evidence="7 10" id="KW-0460">Magnesium</keyword>